<keyword evidence="7" id="KW-0007">Acetylation</keyword>
<dbReference type="PANTHER" id="PTHR23300">
    <property type="entry name" value="METHANETHIOL OXIDASE"/>
    <property type="match status" value="1"/>
</dbReference>
<dbReference type="GO" id="GO:0005829">
    <property type="term" value="C:cytosol"/>
    <property type="evidence" value="ECO:0007669"/>
    <property type="project" value="UniProtKB-SubCell"/>
</dbReference>
<evidence type="ECO:0000256" key="5">
    <source>
        <dbReference type="ARBA" id="ARBA00023266"/>
    </source>
</evidence>
<dbReference type="GeneTree" id="ENSGT00390000014244"/>
<evidence type="ECO:0000256" key="3">
    <source>
        <dbReference type="ARBA" id="ARBA00012510"/>
    </source>
</evidence>
<keyword evidence="7" id="KW-0653">Protein transport</keyword>
<comment type="pathway">
    <text evidence="1 7">Organosulfur degradation.</text>
</comment>
<dbReference type="GO" id="GO:0005634">
    <property type="term" value="C:nucleus"/>
    <property type="evidence" value="ECO:0007669"/>
    <property type="project" value="UniProtKB-SubCell"/>
</dbReference>
<dbReference type="PANTHER" id="PTHR23300:SF0">
    <property type="entry name" value="METHANETHIOL OXIDASE"/>
    <property type="match status" value="1"/>
</dbReference>
<keyword evidence="5 7" id="KW-0711">Selenium</keyword>
<keyword evidence="7" id="KW-0472">Membrane</keyword>
<name>A0A8D0GCY1_SPHPU</name>
<dbReference type="GO" id="GO:0008430">
    <property type="term" value="F:selenium binding"/>
    <property type="evidence" value="ECO:0007669"/>
    <property type="project" value="UniProtKB-UniRule"/>
</dbReference>
<keyword evidence="7" id="KW-0813">Transport</keyword>
<dbReference type="SUPFAM" id="SSF63829">
    <property type="entry name" value="Calcium-dependent phosphotriesterase"/>
    <property type="match status" value="1"/>
</dbReference>
<keyword evidence="7" id="KW-0963">Cytoplasm</keyword>
<evidence type="ECO:0000256" key="6">
    <source>
        <dbReference type="ARBA" id="ARBA00047539"/>
    </source>
</evidence>
<evidence type="ECO:0000256" key="2">
    <source>
        <dbReference type="ARBA" id="ARBA00005606"/>
    </source>
</evidence>
<evidence type="ECO:0000256" key="7">
    <source>
        <dbReference type="RuleBase" id="RU369071"/>
    </source>
</evidence>
<comment type="function">
    <text evidence="7">Catalyzes the oxidation of methanethiol, an organosulfur compound known to be produced in substantial amounts by gut bacteria. Selenium-binding protein which may be involved in the sensing of reactive xenobiotics in the cytoplasm. May be involved in intra-Golgi protein transport.</text>
</comment>
<protein>
    <recommendedName>
        <fullName evidence="4 7">Methanethiol oxidase</fullName>
        <shortName evidence="7">MTO</shortName>
        <ecNumber evidence="3 7">1.8.3.4</ecNumber>
    </recommendedName>
    <alternativeName>
        <fullName evidence="7">Selenium-binding protein 1</fullName>
    </alternativeName>
</protein>
<dbReference type="AlphaFoldDB" id="A0A8D0GCY1"/>
<organism evidence="8 9">
    <name type="scientific">Sphenodon punctatus</name>
    <name type="common">Tuatara</name>
    <name type="synonym">Hatteria punctata</name>
    <dbReference type="NCBI Taxonomy" id="8508"/>
    <lineage>
        <taxon>Eukaryota</taxon>
        <taxon>Metazoa</taxon>
        <taxon>Chordata</taxon>
        <taxon>Craniata</taxon>
        <taxon>Vertebrata</taxon>
        <taxon>Euteleostomi</taxon>
        <taxon>Lepidosauria</taxon>
        <taxon>Sphenodontia</taxon>
        <taxon>Sphenodontidae</taxon>
        <taxon>Sphenodon</taxon>
    </lineage>
</organism>
<comment type="similarity">
    <text evidence="2 7">Belongs to the selenium-binding protein family.</text>
</comment>
<comment type="subcellular location">
    <subcellularLocation>
        <location evidence="7">Nucleus</location>
    </subcellularLocation>
    <subcellularLocation>
        <location evidence="7">Cytoplasm</location>
        <location evidence="7">Cytosol</location>
    </subcellularLocation>
    <subcellularLocation>
        <location evidence="7">Membrane</location>
        <topology evidence="7">Peripheral membrane protein</topology>
    </subcellularLocation>
    <text evidence="7">May associate with Golgi membrane. May associate with the membrane of autophagosomes.</text>
</comment>
<comment type="catalytic activity">
    <reaction evidence="6 7">
        <text>methanethiol + O2 + H2O = hydrogen sulfide + formaldehyde + H2O2 + H(+)</text>
        <dbReference type="Rhea" id="RHEA:11812"/>
        <dbReference type="ChEBI" id="CHEBI:15377"/>
        <dbReference type="ChEBI" id="CHEBI:15378"/>
        <dbReference type="ChEBI" id="CHEBI:15379"/>
        <dbReference type="ChEBI" id="CHEBI:16007"/>
        <dbReference type="ChEBI" id="CHEBI:16240"/>
        <dbReference type="ChEBI" id="CHEBI:16842"/>
        <dbReference type="ChEBI" id="CHEBI:29919"/>
        <dbReference type="EC" id="1.8.3.4"/>
    </reaction>
</comment>
<dbReference type="Proteomes" id="UP000694392">
    <property type="component" value="Unplaced"/>
</dbReference>
<dbReference type="EC" id="1.8.3.4" evidence="3 7"/>
<dbReference type="Pfam" id="PF05694">
    <property type="entry name" value="SBP56"/>
    <property type="match status" value="1"/>
</dbReference>
<dbReference type="Gene3D" id="2.130.10.10">
    <property type="entry name" value="YVTN repeat-like/Quinoprotein amine dehydrogenase"/>
    <property type="match status" value="1"/>
</dbReference>
<dbReference type="InterPro" id="IPR008826">
    <property type="entry name" value="Se-bd"/>
</dbReference>
<evidence type="ECO:0000256" key="4">
    <source>
        <dbReference type="ARBA" id="ARBA00015601"/>
    </source>
</evidence>
<reference evidence="8" key="1">
    <citation type="submission" date="2025-08" db="UniProtKB">
        <authorList>
            <consortium name="Ensembl"/>
        </authorList>
    </citation>
    <scope>IDENTIFICATION</scope>
</reference>
<evidence type="ECO:0000256" key="1">
    <source>
        <dbReference type="ARBA" id="ARBA00005177"/>
    </source>
</evidence>
<accession>A0A8D0GCY1</accession>
<dbReference type="Ensembl" id="ENSSPUT00000003766.1">
    <property type="protein sequence ID" value="ENSSPUP00000003546.1"/>
    <property type="gene ID" value="ENSSPUG00000002712.1"/>
</dbReference>
<reference evidence="8" key="2">
    <citation type="submission" date="2025-09" db="UniProtKB">
        <authorList>
            <consortium name="Ensembl"/>
        </authorList>
    </citation>
    <scope>IDENTIFICATION</scope>
</reference>
<dbReference type="GO" id="GO:0016020">
    <property type="term" value="C:membrane"/>
    <property type="evidence" value="ECO:0007669"/>
    <property type="project" value="UniProtKB-SubCell"/>
</dbReference>
<evidence type="ECO:0000313" key="8">
    <source>
        <dbReference type="Ensembl" id="ENSSPUP00000003546.1"/>
    </source>
</evidence>
<proteinExistence type="inferred from homology"/>
<dbReference type="OMA" id="YDISDPW"/>
<dbReference type="GO" id="GO:0018549">
    <property type="term" value="F:methanethiol oxidase activity"/>
    <property type="evidence" value="ECO:0007669"/>
    <property type="project" value="UniProtKB-UniRule"/>
</dbReference>
<dbReference type="GO" id="GO:0015031">
    <property type="term" value="P:protein transport"/>
    <property type="evidence" value="ECO:0007669"/>
    <property type="project" value="UniProtKB-UniRule"/>
</dbReference>
<keyword evidence="9" id="KW-1185">Reference proteome</keyword>
<keyword evidence="7" id="KW-0560">Oxidoreductase</keyword>
<evidence type="ECO:0000313" key="9">
    <source>
        <dbReference type="Proteomes" id="UP000694392"/>
    </source>
</evidence>
<keyword evidence="7" id="KW-0539">Nucleus</keyword>
<dbReference type="InterPro" id="IPR015943">
    <property type="entry name" value="WD40/YVTN_repeat-like_dom_sf"/>
</dbReference>
<sequence>MPGFITDILISLDDRFLYLSNWIHGDLRQYDISDPWRPRLVGQGKRVQGGPQMIQLSLDGTRLYVTTSFYTPWDKQFYPDLVR</sequence>